<keyword evidence="1" id="KW-1133">Transmembrane helix</keyword>
<reference evidence="2 3" key="1">
    <citation type="submission" date="2017-06" db="EMBL/GenBank/DDBJ databases">
        <title>Whole Genome Sequences of Colwellia marinimaniae MTCD1.</title>
        <authorList>
            <person name="Kusumoto H."/>
            <person name="Inoue M."/>
            <person name="Tanikawa K."/>
            <person name="Maeji H."/>
            <person name="Cameron J.H."/>
            <person name="Bartlett D.H."/>
        </authorList>
    </citation>
    <scope>NUCLEOTIDE SEQUENCE [LARGE SCALE GENOMIC DNA]</scope>
    <source>
        <strain evidence="2 3">MTCD1</strain>
    </source>
</reference>
<dbReference type="RefSeq" id="WP_057180946.1">
    <property type="nucleotide sequence ID" value="NZ_BDQM01000041.1"/>
</dbReference>
<proteinExistence type="predicted"/>
<keyword evidence="1" id="KW-0812">Transmembrane</keyword>
<comment type="caution">
    <text evidence="2">The sequence shown here is derived from an EMBL/GenBank/DDBJ whole genome shotgun (WGS) entry which is preliminary data.</text>
</comment>
<organism evidence="2 3">
    <name type="scientific">Colwellia marinimaniae</name>
    <dbReference type="NCBI Taxonomy" id="1513592"/>
    <lineage>
        <taxon>Bacteria</taxon>
        <taxon>Pseudomonadati</taxon>
        <taxon>Pseudomonadota</taxon>
        <taxon>Gammaproteobacteria</taxon>
        <taxon>Alteromonadales</taxon>
        <taxon>Colwelliaceae</taxon>
        <taxon>Colwellia</taxon>
    </lineage>
</organism>
<evidence type="ECO:0000256" key="1">
    <source>
        <dbReference type="SAM" id="Phobius"/>
    </source>
</evidence>
<protein>
    <submittedName>
        <fullName evidence="2">Uncharacterized protein</fullName>
    </submittedName>
</protein>
<gene>
    <name evidence="2" type="ORF">MTCD1_03321</name>
</gene>
<accession>A0ABQ0MZ83</accession>
<dbReference type="Proteomes" id="UP000197068">
    <property type="component" value="Unassembled WGS sequence"/>
</dbReference>
<dbReference type="EMBL" id="BDQM01000041">
    <property type="protein sequence ID" value="GAW97681.1"/>
    <property type="molecule type" value="Genomic_DNA"/>
</dbReference>
<feature type="transmembrane region" description="Helical" evidence="1">
    <location>
        <begin position="124"/>
        <end position="141"/>
    </location>
</feature>
<feature type="transmembrane region" description="Helical" evidence="1">
    <location>
        <begin position="12"/>
        <end position="33"/>
    </location>
</feature>
<sequence length="142" mass="16906">MQQIIINWPRLFRYSLLFIVFSMLVTIFMHIWFSASLEDAWNNGVNFSMAQLTMSFELSLTLFIFIAFPVLLFRFILFFSKMIYRGRKPDVAMLNFKTLFNPLNFLLFPSLLNPVGRDYRRRCLISLILLISLYLLMILLIN</sequence>
<evidence type="ECO:0000313" key="2">
    <source>
        <dbReference type="EMBL" id="GAW97681.1"/>
    </source>
</evidence>
<keyword evidence="1" id="KW-0472">Membrane</keyword>
<evidence type="ECO:0000313" key="3">
    <source>
        <dbReference type="Proteomes" id="UP000197068"/>
    </source>
</evidence>
<feature type="transmembrane region" description="Helical" evidence="1">
    <location>
        <begin position="58"/>
        <end position="79"/>
    </location>
</feature>
<keyword evidence="3" id="KW-1185">Reference proteome</keyword>
<name>A0ABQ0MZ83_9GAMM</name>